<organism evidence="1 2">
    <name type="scientific">Aphanothece sacrum FPU1</name>
    <dbReference type="NCBI Taxonomy" id="1920663"/>
    <lineage>
        <taxon>Bacteria</taxon>
        <taxon>Bacillati</taxon>
        <taxon>Cyanobacteriota</taxon>
        <taxon>Cyanophyceae</taxon>
        <taxon>Oscillatoriophycideae</taxon>
        <taxon>Chroococcales</taxon>
        <taxon>Aphanothecaceae</taxon>
        <taxon>Aphanothece</taxon>
    </lineage>
</organism>
<accession>A0A401IBT5</accession>
<evidence type="ECO:0000313" key="1">
    <source>
        <dbReference type="EMBL" id="GBF78715.1"/>
    </source>
</evidence>
<evidence type="ECO:0000313" key="2">
    <source>
        <dbReference type="Proteomes" id="UP000287247"/>
    </source>
</evidence>
<dbReference type="RefSeq" id="WP_124978131.1">
    <property type="nucleotide sequence ID" value="NZ_BDQK01000001.1"/>
</dbReference>
<comment type="caution">
    <text evidence="1">The sequence shown here is derived from an EMBL/GenBank/DDBJ whole genome shotgun (WGS) entry which is preliminary data.</text>
</comment>
<sequence length="192" mass="22277">MTNQPPSFLEFGDSLDPLTENLLDVLLETEDSYNWDPTNPDAEAYFQQLEAEFPLVNTLDDLEIEEQADMFFSRLNDCWSSVDNSDMKTSLKERFGQFVPDSWLETIVNKAQALLRQNLSQLNQLVECVKPLWSAWTEEDLEVFARPLAYAMRGRTIIKQGDWQELSEIEQIRFSMVIAQEVINELTSEQLQ</sequence>
<dbReference type="OrthoDB" id="422386at2"/>
<proteinExistence type="predicted"/>
<keyword evidence="2" id="KW-1185">Reference proteome</keyword>
<dbReference type="AlphaFoldDB" id="A0A401IBT5"/>
<name>A0A401IBT5_APHSA</name>
<dbReference type="Proteomes" id="UP000287247">
    <property type="component" value="Unassembled WGS sequence"/>
</dbReference>
<reference evidence="2" key="1">
    <citation type="submission" date="2017-05" db="EMBL/GenBank/DDBJ databases">
        <title>Physiological properties and genetic analysis related to exopolysaccharide production of fresh-water unicellular cyanobacterium Aphanothece sacrum, Suizenji Nori, that has been cultured as a food source in Japan.</title>
        <authorList>
            <person name="Kanesaki Y."/>
            <person name="Yoshikawa S."/>
            <person name="Ohki K."/>
        </authorList>
    </citation>
    <scope>NUCLEOTIDE SEQUENCE [LARGE SCALE GENOMIC DNA]</scope>
    <source>
        <strain evidence="2">FPU1</strain>
    </source>
</reference>
<dbReference type="EMBL" id="BDQK01000001">
    <property type="protein sequence ID" value="GBF78715.1"/>
    <property type="molecule type" value="Genomic_DNA"/>
</dbReference>
<protein>
    <submittedName>
        <fullName evidence="1">Uncharacterized protein</fullName>
    </submittedName>
</protein>
<gene>
    <name evidence="1" type="ORF">AsFPU1_0104</name>
</gene>